<name>A0A3G1DLM9_9REOV</name>
<sequence>MTQSVSLSDFITKTEDGYMPSDRECVVLDRYLSKDQKCLRETYKDEKNNRSELRVKMFLSPAPSRRFTQHGVVPMRELRTSTDIPSSLQTIVTEWLLNILQDEEVQEMFEEFIRTKFPDIFASADKMARFAQRLEDKKDIIHQNPSKALNAFGTCFWAVTPTYATEGKCNIVRATDDSIILEFLPIPEYFRCGKSRSTFYKLYPLSEEQPVNGMLAMRSVAGNQMLMYHGHGHIRSVPYHEIADAVRSFAKKDKETIEAIVKSPFSAQCGNKFMDMLDGIRSKQKIDDIIAKAKTFEKKRA</sequence>
<dbReference type="EMBL" id="KX362374">
    <property type="protein sequence ID" value="ANN82141.1"/>
    <property type="molecule type" value="Genomic_RNA"/>
</dbReference>
<reference evidence="1" key="1">
    <citation type="journal article" date="2016" name="J. ISSAAS">
        <title>Unbiased whole-genome deep sequencing of human and porcine stool samples reveals circulation of multiple groups of rotaviruses and a putative zoonotic infection.</title>
        <authorList>
            <person name="Phan M.V.T."/>
            <person name="Hong Anh P."/>
            <person name="Van Cuong N."/>
            <person name="Oude Munnink B."/>
            <person name="van der Hoek L."/>
            <person name="Tran My P."/>
            <person name="Ngo Tri T."/>
            <person name="Bryant J.E."/>
            <person name="Baker S."/>
            <person name="Thwaites G."/>
            <person name="Woolhouse M."/>
            <person name="Kellam P."/>
            <person name="Rabaa M.A."/>
            <person name="Cotten M."/>
        </authorList>
    </citation>
    <scope>NUCLEOTIDE SEQUENCE</scope>
    <source>
        <strain evidence="1">RVB/Pig-wt/VNM/12089_7/NSP2</strain>
    </source>
</reference>
<organism evidence="1">
    <name type="scientific">Rotavirus B</name>
    <dbReference type="NCBI Taxonomy" id="28876"/>
    <lineage>
        <taxon>Viruses</taxon>
        <taxon>Riboviria</taxon>
        <taxon>Orthornavirae</taxon>
        <taxon>Duplornaviricota</taxon>
        <taxon>Resentoviricetes</taxon>
        <taxon>Reovirales</taxon>
        <taxon>Sedoreoviridae</taxon>
        <taxon>Rotavirus</taxon>
        <taxon>Rotavirus betagastroenteritidis</taxon>
    </lineage>
</organism>
<evidence type="ECO:0000313" key="1">
    <source>
        <dbReference type="EMBL" id="ANN82141.1"/>
    </source>
</evidence>
<gene>
    <name evidence="1" type="primary">NSP2</name>
</gene>
<proteinExistence type="predicted"/>
<protein>
    <submittedName>
        <fullName evidence="1">Non-structural protein 2</fullName>
    </submittedName>
</protein>
<accession>A0A3G1DLM9</accession>